<dbReference type="AlphaFoldDB" id="A0A2I0VNY9"/>
<reference evidence="2 3" key="2">
    <citation type="journal article" date="2017" name="Nature">
        <title>The Apostasia genome and the evolution of orchids.</title>
        <authorList>
            <person name="Zhang G.Q."/>
            <person name="Liu K.W."/>
            <person name="Li Z."/>
            <person name="Lohaus R."/>
            <person name="Hsiao Y.Y."/>
            <person name="Niu S.C."/>
            <person name="Wang J.Y."/>
            <person name="Lin Y.C."/>
            <person name="Xu Q."/>
            <person name="Chen L.J."/>
            <person name="Yoshida K."/>
            <person name="Fujiwara S."/>
            <person name="Wang Z.W."/>
            <person name="Zhang Y.Q."/>
            <person name="Mitsuda N."/>
            <person name="Wang M."/>
            <person name="Liu G.H."/>
            <person name="Pecoraro L."/>
            <person name="Huang H.X."/>
            <person name="Xiao X.J."/>
            <person name="Lin M."/>
            <person name="Wu X.Y."/>
            <person name="Wu W.L."/>
            <person name="Chen Y.Y."/>
            <person name="Chang S.B."/>
            <person name="Sakamoto S."/>
            <person name="Ohme-Takagi M."/>
            <person name="Yagi M."/>
            <person name="Zeng S.J."/>
            <person name="Shen C.Y."/>
            <person name="Yeh C.M."/>
            <person name="Luo Y.B."/>
            <person name="Tsai W.C."/>
            <person name="Van de Peer Y."/>
            <person name="Liu Z.J."/>
        </authorList>
    </citation>
    <scope>NUCLEOTIDE SEQUENCE [LARGE SCALE GENOMIC DNA]</scope>
    <source>
        <tissue evidence="2">The whole plant</tissue>
    </source>
</reference>
<organism evidence="2 3">
    <name type="scientific">Dendrobium catenatum</name>
    <dbReference type="NCBI Taxonomy" id="906689"/>
    <lineage>
        <taxon>Eukaryota</taxon>
        <taxon>Viridiplantae</taxon>
        <taxon>Streptophyta</taxon>
        <taxon>Embryophyta</taxon>
        <taxon>Tracheophyta</taxon>
        <taxon>Spermatophyta</taxon>
        <taxon>Magnoliopsida</taxon>
        <taxon>Liliopsida</taxon>
        <taxon>Asparagales</taxon>
        <taxon>Orchidaceae</taxon>
        <taxon>Epidendroideae</taxon>
        <taxon>Malaxideae</taxon>
        <taxon>Dendrobiinae</taxon>
        <taxon>Dendrobium</taxon>
    </lineage>
</organism>
<evidence type="ECO:0000256" key="1">
    <source>
        <dbReference type="SAM" id="MobiDB-lite"/>
    </source>
</evidence>
<proteinExistence type="predicted"/>
<dbReference type="Proteomes" id="UP000233837">
    <property type="component" value="Unassembled WGS sequence"/>
</dbReference>
<evidence type="ECO:0000313" key="2">
    <source>
        <dbReference type="EMBL" id="PKU65126.1"/>
    </source>
</evidence>
<reference evidence="2 3" key="1">
    <citation type="journal article" date="2016" name="Sci. Rep.">
        <title>The Dendrobium catenatum Lindl. genome sequence provides insights into polysaccharide synthase, floral development and adaptive evolution.</title>
        <authorList>
            <person name="Zhang G.Q."/>
            <person name="Xu Q."/>
            <person name="Bian C."/>
            <person name="Tsai W.C."/>
            <person name="Yeh C.M."/>
            <person name="Liu K.W."/>
            <person name="Yoshida K."/>
            <person name="Zhang L.S."/>
            <person name="Chang S.B."/>
            <person name="Chen F."/>
            <person name="Shi Y."/>
            <person name="Su Y.Y."/>
            <person name="Zhang Y.Q."/>
            <person name="Chen L.J."/>
            <person name="Yin Y."/>
            <person name="Lin M."/>
            <person name="Huang H."/>
            <person name="Deng H."/>
            <person name="Wang Z.W."/>
            <person name="Zhu S.L."/>
            <person name="Zhao X."/>
            <person name="Deng C."/>
            <person name="Niu S.C."/>
            <person name="Huang J."/>
            <person name="Wang M."/>
            <person name="Liu G.H."/>
            <person name="Yang H.J."/>
            <person name="Xiao X.J."/>
            <person name="Hsiao Y.Y."/>
            <person name="Wu W.L."/>
            <person name="Chen Y.Y."/>
            <person name="Mitsuda N."/>
            <person name="Ohme-Takagi M."/>
            <person name="Luo Y.B."/>
            <person name="Van de Peer Y."/>
            <person name="Liu Z.J."/>
        </authorList>
    </citation>
    <scope>NUCLEOTIDE SEQUENCE [LARGE SCALE GENOMIC DNA]</scope>
    <source>
        <tissue evidence="2">The whole plant</tissue>
    </source>
</reference>
<feature type="compositionally biased region" description="Basic and acidic residues" evidence="1">
    <location>
        <begin position="19"/>
        <end position="31"/>
    </location>
</feature>
<accession>A0A2I0VNY9</accession>
<dbReference type="EMBL" id="KZ503378">
    <property type="protein sequence ID" value="PKU65126.1"/>
    <property type="molecule type" value="Genomic_DNA"/>
</dbReference>
<feature type="region of interest" description="Disordered" evidence="1">
    <location>
        <begin position="16"/>
        <end position="39"/>
    </location>
</feature>
<evidence type="ECO:0000313" key="3">
    <source>
        <dbReference type="Proteomes" id="UP000233837"/>
    </source>
</evidence>
<gene>
    <name evidence="2" type="ORF">MA16_Dca004741</name>
</gene>
<sequence length="77" mass="8753">MHVVVQTFLNLLKSMSKNTETKDESNGDHQKNQKQTAAASLTRTTHLLVRGLPEFGAERQRDQKEVMDSVAVRRECL</sequence>
<protein>
    <submittedName>
        <fullName evidence="2">Uncharacterized protein</fullName>
    </submittedName>
</protein>
<name>A0A2I0VNY9_9ASPA</name>
<keyword evidence="3" id="KW-1185">Reference proteome</keyword>